<dbReference type="PRINTS" id="PR00463">
    <property type="entry name" value="EP450I"/>
</dbReference>
<dbReference type="GO" id="GO:0016705">
    <property type="term" value="F:oxidoreductase activity, acting on paired donors, with incorporation or reduction of molecular oxygen"/>
    <property type="evidence" value="ECO:0007669"/>
    <property type="project" value="InterPro"/>
</dbReference>
<evidence type="ECO:0000313" key="6">
    <source>
        <dbReference type="EMBL" id="KAJ5199798.1"/>
    </source>
</evidence>
<sequence>MIVIYFTLILLSGLLGLYTLKSCFISFNSRPLPPGPPPRPIIGNLFDFPKPGAKEWEHWLKHKDLYDTPGVKVSETGFSGPISSLATMGQTVIILNKPEVAFDLMEKRSAIHSSRPQAVFSADLVNWKRAVTINGDAAVVRTHRKYMTSLLGSKNAILNLHPQLDLGARQFLLQTLQHPNSLIENIRRYLDSWPDIGKYGREVTDPNASVTGAQILDIVYGYKVAPSGPDSLVDMAELSGKQFSSAVQPGMWAVDSVPILKYLPAWFPGAGFQRTAREWRDALTTLAEKPYAFVLHQRSKGKDVDSYVSRHLDALDRPVTPDEESVIKWTAAIIYGAGADTTVSALSTFFLAMAKFPDVQRHAQAELDLMVGSRLPIMNDRPNLPYVDALMKEVMRWHPVAPLGVPHMTTEDDEYCGYRIPKGAVLIPNIWSFTHDPDIYNEPMSFNPVRFLQHQNGISPECDPQKFVFGFKRRICPGRFLAEASLFLTIAKSLAVFDIAKGLEEDGKEVDLPAGFSTGIISHPSPFHVQVRPRSEHAQGLIRSVEAEEPWSKGDSEVFDDIKL</sequence>
<dbReference type="Proteomes" id="UP001150879">
    <property type="component" value="Unassembled WGS sequence"/>
</dbReference>
<reference evidence="6" key="1">
    <citation type="submission" date="2022-11" db="EMBL/GenBank/DDBJ databases">
        <authorList>
            <person name="Petersen C."/>
        </authorList>
    </citation>
    <scope>NUCLEOTIDE SEQUENCE</scope>
    <source>
        <strain evidence="6">IBT 16849</strain>
    </source>
</reference>
<organism evidence="6 7">
    <name type="scientific">Penicillium cf. griseofulvum</name>
    <dbReference type="NCBI Taxonomy" id="2972120"/>
    <lineage>
        <taxon>Eukaryota</taxon>
        <taxon>Fungi</taxon>
        <taxon>Dikarya</taxon>
        <taxon>Ascomycota</taxon>
        <taxon>Pezizomycotina</taxon>
        <taxon>Eurotiomycetes</taxon>
        <taxon>Eurotiomycetidae</taxon>
        <taxon>Eurotiales</taxon>
        <taxon>Aspergillaceae</taxon>
        <taxon>Penicillium</taxon>
    </lineage>
</organism>
<keyword evidence="5" id="KW-0349">Heme</keyword>
<dbReference type="GO" id="GO:0005506">
    <property type="term" value="F:iron ion binding"/>
    <property type="evidence" value="ECO:0007669"/>
    <property type="project" value="InterPro"/>
</dbReference>
<gene>
    <name evidence="6" type="ORF">N7472_005002</name>
</gene>
<keyword evidence="2 5" id="KW-0479">Metal-binding</keyword>
<evidence type="ECO:0000256" key="2">
    <source>
        <dbReference type="ARBA" id="ARBA00022723"/>
    </source>
</evidence>
<keyword evidence="4 5" id="KW-0408">Iron</keyword>
<dbReference type="SUPFAM" id="SSF48264">
    <property type="entry name" value="Cytochrome P450"/>
    <property type="match status" value="1"/>
</dbReference>
<keyword evidence="7" id="KW-1185">Reference proteome</keyword>
<evidence type="ECO:0000256" key="3">
    <source>
        <dbReference type="ARBA" id="ARBA00023002"/>
    </source>
</evidence>
<dbReference type="InterPro" id="IPR036396">
    <property type="entry name" value="Cyt_P450_sf"/>
</dbReference>
<proteinExistence type="inferred from homology"/>
<evidence type="ECO:0000256" key="1">
    <source>
        <dbReference type="ARBA" id="ARBA00010617"/>
    </source>
</evidence>
<dbReference type="InterPro" id="IPR002401">
    <property type="entry name" value="Cyt_P450_E_grp-I"/>
</dbReference>
<dbReference type="EMBL" id="JAPQKP010000003">
    <property type="protein sequence ID" value="KAJ5199798.1"/>
    <property type="molecule type" value="Genomic_DNA"/>
</dbReference>
<dbReference type="PANTHER" id="PTHR46300:SF12">
    <property type="entry name" value="P450, PUTATIVE (EUROFUNG)-RELATED"/>
    <property type="match status" value="1"/>
</dbReference>
<dbReference type="GO" id="GO:0043386">
    <property type="term" value="P:mycotoxin biosynthetic process"/>
    <property type="evidence" value="ECO:0007669"/>
    <property type="project" value="UniProtKB-ARBA"/>
</dbReference>
<dbReference type="GO" id="GO:0020037">
    <property type="term" value="F:heme binding"/>
    <property type="evidence" value="ECO:0007669"/>
    <property type="project" value="InterPro"/>
</dbReference>
<accession>A0A9W9JMP2</accession>
<feature type="binding site" description="axial binding residue" evidence="5">
    <location>
        <position position="476"/>
    </location>
    <ligand>
        <name>heme</name>
        <dbReference type="ChEBI" id="CHEBI:30413"/>
    </ligand>
    <ligandPart>
        <name>Fe</name>
        <dbReference type="ChEBI" id="CHEBI:18248"/>
    </ligandPart>
</feature>
<dbReference type="Pfam" id="PF00067">
    <property type="entry name" value="p450"/>
    <property type="match status" value="2"/>
</dbReference>
<comment type="caution">
    <text evidence="6">The sequence shown here is derived from an EMBL/GenBank/DDBJ whole genome shotgun (WGS) entry which is preliminary data.</text>
</comment>
<comment type="similarity">
    <text evidence="1">Belongs to the cytochrome P450 family.</text>
</comment>
<reference evidence="6" key="2">
    <citation type="journal article" date="2023" name="IMA Fungus">
        <title>Comparative genomic study of the Penicillium genus elucidates a diverse pangenome and 15 lateral gene transfer events.</title>
        <authorList>
            <person name="Petersen C."/>
            <person name="Sorensen T."/>
            <person name="Nielsen M.R."/>
            <person name="Sondergaard T.E."/>
            <person name="Sorensen J.L."/>
            <person name="Fitzpatrick D.A."/>
            <person name="Frisvad J.C."/>
            <person name="Nielsen K.L."/>
        </authorList>
    </citation>
    <scope>NUCLEOTIDE SEQUENCE</scope>
    <source>
        <strain evidence="6">IBT 16849</strain>
    </source>
</reference>
<dbReference type="Gene3D" id="1.10.630.10">
    <property type="entry name" value="Cytochrome P450"/>
    <property type="match status" value="1"/>
</dbReference>
<dbReference type="InterPro" id="IPR050364">
    <property type="entry name" value="Cytochrome_P450_fung"/>
</dbReference>
<keyword evidence="3" id="KW-0560">Oxidoreductase</keyword>
<evidence type="ECO:0000256" key="5">
    <source>
        <dbReference type="PIRSR" id="PIRSR602401-1"/>
    </source>
</evidence>
<dbReference type="InterPro" id="IPR001128">
    <property type="entry name" value="Cyt_P450"/>
</dbReference>
<evidence type="ECO:0000313" key="7">
    <source>
        <dbReference type="Proteomes" id="UP001150879"/>
    </source>
</evidence>
<dbReference type="CDD" id="cd11065">
    <property type="entry name" value="CYP64-like"/>
    <property type="match status" value="1"/>
</dbReference>
<dbReference type="AlphaFoldDB" id="A0A9W9JMP2"/>
<comment type="cofactor">
    <cofactor evidence="5">
        <name>heme</name>
        <dbReference type="ChEBI" id="CHEBI:30413"/>
    </cofactor>
</comment>
<dbReference type="PANTHER" id="PTHR46300">
    <property type="entry name" value="P450, PUTATIVE (EUROFUNG)-RELATED-RELATED"/>
    <property type="match status" value="1"/>
</dbReference>
<evidence type="ECO:0000256" key="4">
    <source>
        <dbReference type="ARBA" id="ARBA00023004"/>
    </source>
</evidence>
<name>A0A9W9JMP2_9EURO</name>
<protein>
    <submittedName>
        <fullName evidence="6">Cytochrome P450 E-class group I</fullName>
    </submittedName>
</protein>
<dbReference type="GO" id="GO:0004497">
    <property type="term" value="F:monooxygenase activity"/>
    <property type="evidence" value="ECO:0007669"/>
    <property type="project" value="InterPro"/>
</dbReference>
<dbReference type="PRINTS" id="PR00385">
    <property type="entry name" value="P450"/>
</dbReference>